<keyword evidence="3" id="KW-1185">Reference proteome</keyword>
<feature type="compositionally biased region" description="Polar residues" evidence="1">
    <location>
        <begin position="1"/>
        <end position="43"/>
    </location>
</feature>
<accession>A0A9D4C555</accession>
<evidence type="ECO:0000313" key="2">
    <source>
        <dbReference type="EMBL" id="KAH3717238.1"/>
    </source>
</evidence>
<reference evidence="2" key="2">
    <citation type="submission" date="2020-11" db="EMBL/GenBank/DDBJ databases">
        <authorList>
            <person name="McCartney M.A."/>
            <person name="Auch B."/>
            <person name="Kono T."/>
            <person name="Mallez S."/>
            <person name="Becker A."/>
            <person name="Gohl D.M."/>
            <person name="Silverstein K.A.T."/>
            <person name="Koren S."/>
            <person name="Bechman K.B."/>
            <person name="Herman A."/>
            <person name="Abrahante J.E."/>
            <person name="Garbe J."/>
        </authorList>
    </citation>
    <scope>NUCLEOTIDE SEQUENCE</scope>
    <source>
        <strain evidence="2">Duluth1</strain>
        <tissue evidence="2">Whole animal</tissue>
    </source>
</reference>
<gene>
    <name evidence="2" type="ORF">DPMN_060020</name>
</gene>
<dbReference type="AlphaFoldDB" id="A0A9D4C555"/>
<sequence length="93" mass="9626">MSPAVSTPATTRTISPTVITPAITTNTSPTVITPGITSTSTLDRGNAVEPTIPTPGPSDGGETTPGNEGLTAYESKPYVLFVTVVMTTLYQWV</sequence>
<reference evidence="2" key="1">
    <citation type="journal article" date="2019" name="bioRxiv">
        <title>The Genome of the Zebra Mussel, Dreissena polymorpha: A Resource for Invasive Species Research.</title>
        <authorList>
            <person name="McCartney M.A."/>
            <person name="Auch B."/>
            <person name="Kono T."/>
            <person name="Mallez S."/>
            <person name="Zhang Y."/>
            <person name="Obille A."/>
            <person name="Becker A."/>
            <person name="Abrahante J.E."/>
            <person name="Garbe J."/>
            <person name="Badalamenti J.P."/>
            <person name="Herman A."/>
            <person name="Mangelson H."/>
            <person name="Liachko I."/>
            <person name="Sullivan S."/>
            <person name="Sone E.D."/>
            <person name="Koren S."/>
            <person name="Silverstein K.A.T."/>
            <person name="Beckman K.B."/>
            <person name="Gohl D.M."/>
        </authorList>
    </citation>
    <scope>NUCLEOTIDE SEQUENCE</scope>
    <source>
        <strain evidence="2">Duluth1</strain>
        <tissue evidence="2">Whole animal</tissue>
    </source>
</reference>
<evidence type="ECO:0000256" key="1">
    <source>
        <dbReference type="SAM" id="MobiDB-lite"/>
    </source>
</evidence>
<dbReference type="EMBL" id="JAIWYP010000013">
    <property type="protein sequence ID" value="KAH3717238.1"/>
    <property type="molecule type" value="Genomic_DNA"/>
</dbReference>
<name>A0A9D4C555_DREPO</name>
<comment type="caution">
    <text evidence="2">The sequence shown here is derived from an EMBL/GenBank/DDBJ whole genome shotgun (WGS) entry which is preliminary data.</text>
</comment>
<dbReference type="Proteomes" id="UP000828390">
    <property type="component" value="Unassembled WGS sequence"/>
</dbReference>
<protein>
    <submittedName>
        <fullName evidence="2">Uncharacterized protein</fullName>
    </submittedName>
</protein>
<evidence type="ECO:0000313" key="3">
    <source>
        <dbReference type="Proteomes" id="UP000828390"/>
    </source>
</evidence>
<organism evidence="2 3">
    <name type="scientific">Dreissena polymorpha</name>
    <name type="common">Zebra mussel</name>
    <name type="synonym">Mytilus polymorpha</name>
    <dbReference type="NCBI Taxonomy" id="45954"/>
    <lineage>
        <taxon>Eukaryota</taxon>
        <taxon>Metazoa</taxon>
        <taxon>Spiralia</taxon>
        <taxon>Lophotrochozoa</taxon>
        <taxon>Mollusca</taxon>
        <taxon>Bivalvia</taxon>
        <taxon>Autobranchia</taxon>
        <taxon>Heteroconchia</taxon>
        <taxon>Euheterodonta</taxon>
        <taxon>Imparidentia</taxon>
        <taxon>Neoheterodontei</taxon>
        <taxon>Myida</taxon>
        <taxon>Dreissenoidea</taxon>
        <taxon>Dreissenidae</taxon>
        <taxon>Dreissena</taxon>
    </lineage>
</organism>
<proteinExistence type="predicted"/>
<feature type="region of interest" description="Disordered" evidence="1">
    <location>
        <begin position="1"/>
        <end position="71"/>
    </location>
</feature>